<accession>E9AS64</accession>
<feature type="region of interest" description="Disordered" evidence="2">
    <location>
        <begin position="5179"/>
        <end position="5209"/>
    </location>
</feature>
<feature type="region of interest" description="Disordered" evidence="2">
    <location>
        <begin position="3715"/>
        <end position="3739"/>
    </location>
</feature>
<feature type="region of interest" description="Disordered" evidence="2">
    <location>
        <begin position="3855"/>
        <end position="3891"/>
    </location>
</feature>
<dbReference type="KEGG" id="lmi:LMXM_19_1130"/>
<feature type="region of interest" description="Disordered" evidence="2">
    <location>
        <begin position="4045"/>
        <end position="4085"/>
    </location>
</feature>
<feature type="compositionally biased region" description="Polar residues" evidence="2">
    <location>
        <begin position="5179"/>
        <end position="5190"/>
    </location>
</feature>
<feature type="region of interest" description="Disordered" evidence="2">
    <location>
        <begin position="694"/>
        <end position="740"/>
    </location>
</feature>
<dbReference type="PROSITE" id="PS50297">
    <property type="entry name" value="ANK_REP_REGION"/>
    <property type="match status" value="1"/>
</dbReference>
<dbReference type="SUPFAM" id="SSF48403">
    <property type="entry name" value="Ankyrin repeat"/>
    <property type="match status" value="1"/>
</dbReference>
<feature type="region of interest" description="Disordered" evidence="2">
    <location>
        <begin position="3501"/>
        <end position="3525"/>
    </location>
</feature>
<feature type="compositionally biased region" description="Basic and acidic residues" evidence="2">
    <location>
        <begin position="5231"/>
        <end position="5244"/>
    </location>
</feature>
<gene>
    <name evidence="3" type="ORF">LMXM_19_1130</name>
</gene>
<dbReference type="PhylomeDB" id="E9AS64"/>
<feature type="compositionally biased region" description="Polar residues" evidence="2">
    <location>
        <begin position="5455"/>
        <end position="5465"/>
    </location>
</feature>
<feature type="compositionally biased region" description="Basic and acidic residues" evidence="2">
    <location>
        <begin position="5684"/>
        <end position="5697"/>
    </location>
</feature>
<dbReference type="FunFam" id="1.25.40.20:FF:000669">
    <property type="entry name" value="SPRY domain/Ankyrin repeats (3 copies), putative"/>
    <property type="match status" value="1"/>
</dbReference>
<feature type="repeat" description="ANK" evidence="1">
    <location>
        <begin position="3825"/>
        <end position="3857"/>
    </location>
</feature>
<dbReference type="InterPro" id="IPR036770">
    <property type="entry name" value="Ankyrin_rpt-contain_sf"/>
</dbReference>
<feature type="compositionally biased region" description="Polar residues" evidence="2">
    <location>
        <begin position="703"/>
        <end position="723"/>
    </location>
</feature>
<feature type="compositionally biased region" description="Basic residues" evidence="2">
    <location>
        <begin position="1662"/>
        <end position="1671"/>
    </location>
</feature>
<feature type="compositionally biased region" description="Low complexity" evidence="2">
    <location>
        <begin position="2911"/>
        <end position="2931"/>
    </location>
</feature>
<feature type="compositionally biased region" description="Low complexity" evidence="2">
    <location>
        <begin position="4430"/>
        <end position="4443"/>
    </location>
</feature>
<feature type="region of interest" description="Disordered" evidence="2">
    <location>
        <begin position="1714"/>
        <end position="1742"/>
    </location>
</feature>
<evidence type="ECO:0000256" key="2">
    <source>
        <dbReference type="SAM" id="MobiDB-lite"/>
    </source>
</evidence>
<dbReference type="VEuPathDB" id="TriTrypDB:LmxM.19.1130"/>
<feature type="region of interest" description="Disordered" evidence="2">
    <location>
        <begin position="4541"/>
        <end position="4643"/>
    </location>
</feature>
<dbReference type="PANTHER" id="PTHR24133:SF40">
    <property type="entry name" value="ANKYRIN REPEAT DOMAIN 44"/>
    <property type="match status" value="1"/>
</dbReference>
<feature type="compositionally biased region" description="Polar residues" evidence="2">
    <location>
        <begin position="5261"/>
        <end position="5272"/>
    </location>
</feature>
<evidence type="ECO:0008006" key="5">
    <source>
        <dbReference type="Google" id="ProtNLM"/>
    </source>
</evidence>
<dbReference type="InterPro" id="IPR002110">
    <property type="entry name" value="Ankyrin_rpt"/>
</dbReference>
<dbReference type="InterPro" id="IPR052391">
    <property type="entry name" value="E3_Ligase-Neurotoxin"/>
</dbReference>
<feature type="repeat" description="ANK" evidence="1">
    <location>
        <begin position="2196"/>
        <end position="2228"/>
    </location>
</feature>
<feature type="region of interest" description="Disordered" evidence="2">
    <location>
        <begin position="4764"/>
        <end position="4828"/>
    </location>
</feature>
<feature type="region of interest" description="Disordered" evidence="2">
    <location>
        <begin position="2899"/>
        <end position="2931"/>
    </location>
</feature>
<feature type="region of interest" description="Disordered" evidence="2">
    <location>
        <begin position="4424"/>
        <end position="4443"/>
    </location>
</feature>
<feature type="region of interest" description="Disordered" evidence="2">
    <location>
        <begin position="1662"/>
        <end position="1684"/>
    </location>
</feature>
<proteinExistence type="predicted"/>
<dbReference type="Pfam" id="PF12796">
    <property type="entry name" value="Ank_2"/>
    <property type="match status" value="2"/>
</dbReference>
<keyword evidence="4" id="KW-1185">Reference proteome</keyword>
<feature type="region of interest" description="Disordered" evidence="2">
    <location>
        <begin position="1580"/>
        <end position="1619"/>
    </location>
</feature>
<dbReference type="EMBL" id="FR799572">
    <property type="protein sequence ID" value="CBZ25785.1"/>
    <property type="molecule type" value="Genomic_DNA"/>
</dbReference>
<feature type="region of interest" description="Disordered" evidence="2">
    <location>
        <begin position="1828"/>
        <end position="1852"/>
    </location>
</feature>
<dbReference type="OMA" id="EYYLEYC"/>
<feature type="compositionally biased region" description="Low complexity" evidence="2">
    <location>
        <begin position="4541"/>
        <end position="4552"/>
    </location>
</feature>
<feature type="region of interest" description="Disordered" evidence="2">
    <location>
        <begin position="5227"/>
        <end position="5272"/>
    </location>
</feature>
<feature type="region of interest" description="Disordered" evidence="2">
    <location>
        <begin position="5655"/>
        <end position="5706"/>
    </location>
</feature>
<protein>
    <recommendedName>
        <fullName evidence="5">Ankyrin repeat protein</fullName>
    </recommendedName>
</protein>
<feature type="region of interest" description="Disordered" evidence="2">
    <location>
        <begin position="1442"/>
        <end position="1485"/>
    </location>
</feature>
<reference evidence="3 4" key="1">
    <citation type="journal article" date="2011" name="Genome Res.">
        <title>Chromosome and gene copy number variation allow major structural change between species and strains of Leishmania.</title>
        <authorList>
            <person name="Rogers M.B."/>
            <person name="Hilley J.D."/>
            <person name="Dickens N.J."/>
            <person name="Wilkes J."/>
            <person name="Bates P.A."/>
            <person name="Depledge D.P."/>
            <person name="Harris D."/>
            <person name="Her Y."/>
            <person name="Herzyk P."/>
            <person name="Imamura H."/>
            <person name="Otto T.D."/>
            <person name="Sanders M."/>
            <person name="Seeger K."/>
            <person name="Dujardin J.C."/>
            <person name="Berriman M."/>
            <person name="Smith D.F."/>
            <person name="Hertz-Fowler C."/>
            <person name="Mottram J.C."/>
        </authorList>
    </citation>
    <scope>NUCLEOTIDE SEQUENCE [LARGE SCALE GENOMIC DNA]</scope>
    <source>
        <strain evidence="3 4">MHOM/GT/2001/U1103</strain>
    </source>
</reference>
<organism evidence="3 4">
    <name type="scientific">Leishmania mexicana (strain MHOM/GT/2001/U1103)</name>
    <dbReference type="NCBI Taxonomy" id="929439"/>
    <lineage>
        <taxon>Eukaryota</taxon>
        <taxon>Discoba</taxon>
        <taxon>Euglenozoa</taxon>
        <taxon>Kinetoplastea</taxon>
        <taxon>Metakinetoplastina</taxon>
        <taxon>Trypanosomatida</taxon>
        <taxon>Trypanosomatidae</taxon>
        <taxon>Leishmaniinae</taxon>
        <taxon>Leishmania</taxon>
    </lineage>
</organism>
<dbReference type="Proteomes" id="UP000007259">
    <property type="component" value="Chromosome 19"/>
</dbReference>
<dbReference type="RefSeq" id="XP_003874289.1">
    <property type="nucleotide sequence ID" value="XM_003874240.1"/>
</dbReference>
<feature type="compositionally biased region" description="Basic residues" evidence="2">
    <location>
        <begin position="4806"/>
        <end position="4822"/>
    </location>
</feature>
<keyword evidence="1" id="KW-0040">ANK repeat</keyword>
<feature type="compositionally biased region" description="Low complexity" evidence="2">
    <location>
        <begin position="5671"/>
        <end position="5680"/>
    </location>
</feature>
<dbReference type="PANTHER" id="PTHR24133">
    <property type="entry name" value="ANKYRIN DOMAIN-CONTAINING"/>
    <property type="match status" value="1"/>
</dbReference>
<feature type="region of interest" description="Disordered" evidence="2">
    <location>
        <begin position="5429"/>
        <end position="5487"/>
    </location>
</feature>
<feature type="compositionally biased region" description="Low complexity" evidence="2">
    <location>
        <begin position="1609"/>
        <end position="1619"/>
    </location>
</feature>
<dbReference type="SMART" id="SM00248">
    <property type="entry name" value="ANK"/>
    <property type="match status" value="12"/>
</dbReference>
<feature type="compositionally biased region" description="Low complexity" evidence="2">
    <location>
        <begin position="4068"/>
        <end position="4077"/>
    </location>
</feature>
<feature type="region of interest" description="Disordered" evidence="2">
    <location>
        <begin position="1111"/>
        <end position="1136"/>
    </location>
</feature>
<feature type="region of interest" description="Disordered" evidence="2">
    <location>
        <begin position="1374"/>
        <end position="1403"/>
    </location>
</feature>
<dbReference type="Gene3D" id="1.25.40.20">
    <property type="entry name" value="Ankyrin repeat-containing domain"/>
    <property type="match status" value="2"/>
</dbReference>
<feature type="compositionally biased region" description="Low complexity" evidence="2">
    <location>
        <begin position="1442"/>
        <end position="1462"/>
    </location>
</feature>
<feature type="compositionally biased region" description="Low complexity" evidence="2">
    <location>
        <begin position="4621"/>
        <end position="4643"/>
    </location>
</feature>
<feature type="region of interest" description="Disordered" evidence="2">
    <location>
        <begin position="2146"/>
        <end position="2170"/>
    </location>
</feature>
<evidence type="ECO:0000313" key="3">
    <source>
        <dbReference type="EMBL" id="CBZ25785.1"/>
    </source>
</evidence>
<dbReference type="GeneID" id="13447889"/>
<name>E9AS64_LEIMU</name>
<dbReference type="PROSITE" id="PS50088">
    <property type="entry name" value="ANK_REPEAT"/>
    <property type="match status" value="2"/>
</dbReference>
<sequence length="5789" mass="614905">MYASMETAVKLETAPTMASQEPGTVRCTPQRPLNAALQAEAITYLMHEREADASAALSESDLHSLAMRREQPLVPPELLMELKGSEQAGASLALPEKLNPCTCTAAAFDAWLRAVVKSIPSPAEAADAVQRGNCRGSRTIHGRAKSGGVTGVSRQQALYRVLEMLEAAARLLQRHAVLCRDRNRLLHAYYDALEEDIYQHATAVSTSTAAKDTVHPTAETQLQQLLLPEQHKFSPFHYHLRFYKRGVPLQHYTQEKEKLQSRLEKVYYVLLKLEEVEGLSNSILVEGQATSLLSQQQWQGTDDVQGGSTKAGSMMRTNVGKTGIGAGSSADSHGALTLTGGGARGDGASRPAMNGPTSQFSRRLVGMEWRVRHLRRQLRLPRPVSGVTSRLRNELILSFSARVLALREPAPFTSEMYVTSAASPSPQAAPQPPVDAAHHQSSHSISAFVEWYVQRVMDPLAISQLLSIVPREYVVTTTCRLVYACEAHASLRTSRALPDLGPVLLRAVAEGRVDAVAQLLLSSSVSYGSVLSHPVDCHTCFFAGLLGGQLDVLTRLVEQQSWHVSALHVLLFMGAPWNTAAAPTAVMSSRGCHVYQQALVERVQTFLSVAEQVLAARSQEPTYKLPLSLEENSMGATGVSTIAGGADYEADESALAALRKAQLLDVSAEGEKLLATLACFLGSTASSASIHDDALRGERHRSQPPTHSGRTTTAAIPSFTRSGGLQKKAEDASDADDDDITGSAGVSALSALPMASIPRAAPVPPPVFLNGTLHRLQLFLAVRNAMLQYERQRQDSQWETLLGKVKARPNSGDGTSSAVASTTQGLGSSANNSAWLHTKAPPLLQGSAAANPRTDHGEAPLASAVTAPSSFAHILQQHQLDALTAVAVCPLRCQMCPAFTTPLLQRVDAWSYGPLQPTTAITAALGTARDPGSEGGAPQSSRKLISLAAQMKTLIGIGQDDCRPDENLRDRLSRSLSSLSLPSRPITALLMRSDAAIDMTASSWYVHATTSQANFVEEEHMQYNSSSNSSALNIINDSTGKCNVERQTARGSRLHGLMNPWQGCSATGSLMSALPFRYSFSMPLEDVRRAAQDAKQRRALRTLYGSSAAGAADKSISDHDDDGDGSDDHHPRGSGVDTAAENLASLFVHRAPPPPAKPSFYYEVQMSVEYLVAMYAADYLGAAPPAIGSEALAHGASSPLSEDAMHRLCENCVVVGLCNPITAAQANGCTHSPSQPYVVTHLGHEWGAGGAAQDKERGGSGSGAWSAGVSVSVIAHEKVTASRLRSTCATAHTSPATAAAAVVEPGAASIAPSDYDTDTDVLYLGVWKHQRNSVCAITAMQTPLHDVDGDAADVCANVAPVYLRLELPRWSHPAPEKAAGTAAAQDAPRHRAPAANGNSVHAAETNASAAAATAATTSTNMLMVPLITRACRDDVTRAVAKAQQQQQQQQAEAAQTTASNQASERTRKSRRSATSLSPPATPFPSLPRVRCEVAATLVLGLLFDPSACTLRLRLNNYTDFEEITLGLQLGSVAEATAATTSAPPPPPALQSRLYPAATLSLNDCGWRSWCDHQTRKWAKQQQQQQQQGAQPTGLTSGKGRGERAQGEYSALPPLASTPSSSLSVSNAVLRFNFDAAELLLGPPPPRQAVRVTSADATVPARKAAHMSHQQRRVSEPIGAPSRTPQPIALLDSTVKFTEMLSLLTDVSLLAATKQSGDKNQRQQQLPSLGHGDDVAAEDEKDEVDGVDATKLRGAAPPAHPSPLLIGSRDRRTHVAMMQVQRLLNTPGGGATGTTAGSSSVFNSRDPADIFYPPVRIYRHSCHCPPHELYPLPSSSSPDAADKDDVGKRSRRTLQCRRRLGNRRVGLSSVGEAPSLSLASVYWHDIIPENARLTPLCAALASRQRTMAYVIATHPLTCFCNLTADEESACDASVRQQQPQQRRAALYAACALGYMEVVQVLLERIPVEELLSYFGLIIESEARAALQRCYTVASTVFLRNYQLRSLATQSSSSSPSSADCVDGSATVPAAQARNSGGTAAATSAPAAPYLSNESQRALLDASAIYSSSRFTYTPLHVALLGVMLDNGDQDEEGVEEASCVDVDTDEARMCSLNARLSKQTACVTVLLNGLYDLLCVASASNTTARKAQNTAELAHPPHSTKSHGREEDVLGSEAQARRASSAGQELLVDALNLQSPTGETALLVAVRHNNVAVALRLLKLGAHPACVDRVTRLLSLELACANRCSPIAEALLQSHNGGGAVYATSPVLLNHAGIATALCWCAINNMPAIMQRLLECGGIDVDSGFEGSSPLHLAIAFGSEAAALTLLNGSQPRKTATISARKNRGGRADAPPAVPVVAATAPPDTKTASLAAKHLIFGSSERGAAAPSASTARPTEAVSAVEAHRKPFMDVNILHERTHCTPLHLACERGQLRIIRSLLHSWHAQLNISAAYTNYTPLLAAVANGQEEAALRILEYSKDELRRGRAVLDLCAIDQHNDTALHLAASRGLNLAVEYMLIQFSEEEVARLVALHPTLAASPAYLTATSIVPLHAVNKQGKTALLVAVQHDQADTAELLVSMLIDSVETRKVGDAAAVFGGGGGPKSPTAVTDAEESLCSALEAAAASAPSQVGGPLIEGTCMALHQAHRKHLDSVVQMMLSAPPSLFPCTAAFRNSVQLYKEQQADGRRSMALLRSESCDGDVCPTFLADASTGPVPASERNENASQRSPAMVQDRGSFVRILLTRAAGPSISPNDALRILLRGFALPELCVYLSEVAAESAAVGLQRGTAMAHAELLIGYLQEHAGSVVAPTRAVLFCRDVWLCLQQWMVSEASADRERVAVSRAHHALSSRTIDFTHSQLPVGIEKGSEHRQKQQQQSEPEETPMGWLCRMLLVPKSDVGSRAHGKTVQPQSSLPASAPSSSALSADASSAAQEAEHYHHALEATLNRKTLSLEVARMIRLYGRSHGGARAIEEIKSIVAAYVRVHSNALAVHVRLTTAAVTAAAAATSTTLSSSSSSKHSSFSVRTRSRVQSVLDVVEQHAIWNRDSTVDLDATDSETPDRSSIDVIGNEPLFTTPMGFTVLQLAATLSLPEVVTFLVDTYKLNPLYAPAQGMYTCVAQSTAPPPVHRPKEGTAKEEAARVRNVLVRTVRAVVGVASPCAGRGDYGGGNGSIGKSREDDGLWICWTPYRLAVRSGNLHTVKTLLLTGSGATPAVAEVNPRELCDTSTSPRLSYSDRHVEDSVAVGGAGATVATATSSAASLVDYKEPAWLDPYQRTALQETIVVATTGGSGASGSDSLVDSLTFTAPAGSSSSSAATRTAPSLSEMLALVHLLLRHGAQPNGLFDATGSDAWLLAMAGSGAAGLPITHYSYAANCKRRPYSAGSEVSFSLLSLTGVSASATTSLALTQTTAGEAAGQRCVDLLLRFRAPLLGCAPATLRCVDTHLDGRHLVRQQESAESECFNEQLLRYPRRLLHQWRRLPCMRLAPNRAAAAGFARRGRRAAGTAGNTHDGSGSDEDNDAAGKDGDGAVAHGYSVFEQADALCAQYEKVQQTLYPSSAMAIPRGSGGVGPCTPSPQATALATKVSFASLLTITSAEVTRLPRAVDLGSAVTLNRGVLAGGCVSETDSVAGRETEASPLTPSFSPELLKTRLITALRLCYRVVLLYTCVEYTPLQLPRLVRAFGAAAIPVSARHPLSGDSIATRLLRKMHAHLLAGTNGSGGGGDGSTSSTPREEPESDATSIIMRDADDMSELPMSVLKEPPCTGDPTANAETRALVDTCVALVHMLRDAALRLPSPPSAPQSQAAAVAAGHALRSVLFQPSCDGETALSLAARIAHAPLISVLVQSGAAVTSASHSRRRGGDESWRCSHTTCSVPRRGDGSDTEAGGEDGAGVYDVSGIPVTSQCSLKTSLADVVVRVLLATRVYYPAHEIGTVRALLTHMPNETARRAFLRGVYPNIHPLPALQLAMDNVNIASDFLTGPKCMNALWTNLMYAHFTGQLDTAVRTTAKAWSELLHVVLPGAPAVPIYLVMCAAVREEVSAGELEASRSGVRAQNPQPTLSPPRPLASSSRSSSTVKKRSKERTVPLAMSNWSHIVRRTNLFLQLMAMSAAETLMSKSSKPSSHMLADAKTLSSTAATASGSGQRIKTTSSLLHEVPKKDSFAALTDVGEPPSHGLSGTLLWDTIELAVRYDDKDMLRHLLQLRLPDIVLKHISNIQSQQQALSSTGTFGGTYSSMGVSARAMEAVSTTILGSYPSFAGVSTTSQAALVLERLQRLLWCEALQECHVDLLAVAAGSVATLRFLYTSSPPEVRAQMAPMRYDRVDVKSGMPEGVSPAPDIAAPAAAAPAGAEELMGSVQRSRKSSSARVASGVMSPSAQAFVYSSEVETNVKAVDHQLTKTPFSASAASTTPSADGVTWLAAPTPETPTSRASSAAKRTSAALGVDTVETPDERSLTLPLTNAPLLQPKAGEDKEEEESAAAVADAELRFMESCVQNGRRRLAAGEEQRRCVTAVTWGLGAAACAVKLPMAQSSARAVSSSSADAAEATTAPGTSVEVQPRYTPALPQPPRPPAQRRITLDGKVGDVVSAKGSHKPIADAERTAARRVVQRQGRTKTSLPTKASAAAKEASGPAPSSPTSPAVMEPEPVYFMYLQLDWALHSTRLLRSPRPSSATLETIMFLLDQRVALSVPVLDLFLAGTVAPSNADARQELALGLRYQTRTHRDTLLHLLVFHDQCQLAEYYLEYCHFWFVSNELDPEPVSGRPGRFPIDQPPASPDGDFSEDDLHDDDDHRRSGVGYMGHDKQKRSTHLAPQLRHRSRDHSSSGYAETVPREFLRCMLRVNAHGLTAFDYAYTPAMLQLLEWYGCVPPTYRPNPHAFRRVVFLDRGGHGDMREAYTLAGNMGDCDSSEAADRRWSASTRTSMARHQREVLRFFPVPRLVLATDNFVALLDPTGTELASTVGSVATAQARAAAAGTADGKSRSNGNDVDEGLAKDELLVSTRTQPLQLTDRRIDAIIGAERRQLQASWRRHHQQERAKALLFEQVAAQSQALVVRRGGKSGGADESVRENALPYLTRTVTAHRRQQWELQRHPPCSKMTLWHNALEAQRLSVSAFTAASSRGQLKRRAKADARGSDIFGAGILPILLSEEVSLLHLGLCSFEDELVRLYGELHTASASTSAAGNEDTSGAARAHHKGSEEVGAMGDGDHAASVLSAYSRLLLPPSVTDKPETHPQQDHEAVKQSSGVMFGDTPLEMGNPNSTPRTKASRTGHTVLPHVSFPGGSIGGALSPAQQGTQLSSVSTTKALVAASQNFGSCGGVPAPPPRLSQMDVVFLLECQQFVVYPLSMPSSADAVGVIHDGGDDSYDESSKPRSSVRGTGGLSVSVGNTSRAPSDDEGNAASPRLTLGKGGVGVSELPAVIQRCTGGSIGTDERHVNGNGSGAPRQRALAPATTTRDTTGRSFASPHRSSVRREHEHKMRNAPPSDLPLLRSLLARKAADDLSSELIDVAVHRYEAALLVSLTPMLLSGISGDGAAGARVSAAATMKNLAVKLMDTRWKQFGSRPIISGTNTDATTTATEAVALLNVPPFALADAPALYPHRASLSTAPAADEHGSVTPTTALGSAAARVPTVIAARLEEWVARRWPLQGQASPSLKLHRAGGRADVTSSRSPPTTTVKAFRQENKDENTQDRDGVDEDGYDDESAALPVLDQIEPVGGVATAAQQVLMRALLKRFTAATGAQLSEQMGLVITPNYDVVEVGDTAAALRDIEAKFVAPAAARQKRR</sequence>
<dbReference type="OrthoDB" id="20872at2759"/>
<feature type="region of interest" description="Disordered" evidence="2">
    <location>
        <begin position="5366"/>
        <end position="5412"/>
    </location>
</feature>
<evidence type="ECO:0000256" key="1">
    <source>
        <dbReference type="PROSITE-ProRule" id="PRU00023"/>
    </source>
</evidence>
<evidence type="ECO:0000313" key="4">
    <source>
        <dbReference type="Proteomes" id="UP000007259"/>
    </source>
</evidence>